<feature type="compositionally biased region" description="Polar residues" evidence="1">
    <location>
        <begin position="456"/>
        <end position="466"/>
    </location>
</feature>
<accession>A0ABD1F446</accession>
<evidence type="ECO:0000313" key="3">
    <source>
        <dbReference type="Proteomes" id="UP001566132"/>
    </source>
</evidence>
<feature type="region of interest" description="Disordered" evidence="1">
    <location>
        <begin position="373"/>
        <end position="498"/>
    </location>
</feature>
<evidence type="ECO:0000313" key="2">
    <source>
        <dbReference type="EMBL" id="KAL1510029.1"/>
    </source>
</evidence>
<dbReference type="EMBL" id="JBDJPC010000003">
    <property type="protein sequence ID" value="KAL1510029.1"/>
    <property type="molecule type" value="Genomic_DNA"/>
</dbReference>
<dbReference type="Proteomes" id="UP001566132">
    <property type="component" value="Unassembled WGS sequence"/>
</dbReference>
<feature type="compositionally biased region" description="Basic and acidic residues" evidence="1">
    <location>
        <begin position="472"/>
        <end position="486"/>
    </location>
</feature>
<feature type="compositionally biased region" description="Basic and acidic residues" evidence="1">
    <location>
        <begin position="443"/>
        <end position="455"/>
    </location>
</feature>
<protein>
    <submittedName>
        <fullName evidence="2">Uncharacterized protein</fullName>
    </submittedName>
</protein>
<reference evidence="2 3" key="1">
    <citation type="submission" date="2024-05" db="EMBL/GenBank/DDBJ databases">
        <title>Genetic variation in Jamaican populations of the coffee berry borer (Hypothenemus hampei).</title>
        <authorList>
            <person name="Errbii M."/>
            <person name="Myrie A."/>
        </authorList>
    </citation>
    <scope>NUCLEOTIDE SEQUENCE [LARGE SCALE GENOMIC DNA]</scope>
    <source>
        <strain evidence="2">JA-Hopewell-2020-01-JO</strain>
        <tissue evidence="2">Whole body</tissue>
    </source>
</reference>
<gene>
    <name evidence="2" type="ORF">ABEB36_004685</name>
</gene>
<organism evidence="2 3">
    <name type="scientific">Hypothenemus hampei</name>
    <name type="common">Coffee berry borer</name>
    <dbReference type="NCBI Taxonomy" id="57062"/>
    <lineage>
        <taxon>Eukaryota</taxon>
        <taxon>Metazoa</taxon>
        <taxon>Ecdysozoa</taxon>
        <taxon>Arthropoda</taxon>
        <taxon>Hexapoda</taxon>
        <taxon>Insecta</taxon>
        <taxon>Pterygota</taxon>
        <taxon>Neoptera</taxon>
        <taxon>Endopterygota</taxon>
        <taxon>Coleoptera</taxon>
        <taxon>Polyphaga</taxon>
        <taxon>Cucujiformia</taxon>
        <taxon>Curculionidae</taxon>
        <taxon>Scolytinae</taxon>
        <taxon>Hypothenemus</taxon>
    </lineage>
</organism>
<dbReference type="AlphaFoldDB" id="A0ABD1F446"/>
<keyword evidence="3" id="KW-1185">Reference proteome</keyword>
<evidence type="ECO:0000256" key="1">
    <source>
        <dbReference type="SAM" id="MobiDB-lite"/>
    </source>
</evidence>
<sequence>MTENETRRYDNFLISISVDLDEYFRLIEQSNIYQKSVLRSFVDFKDQLYDKIARETRTPQLNECYLDMIRFENRLHSYLTNFLRNKPLPSNTLLCQALLKGMQRYGKLFDIFTVKFPCIIDVSRSIFLDGILRIPFAASTYEFIGNRLVKNYGDLDSARKVLQEGILQSGDINLVTKLILIEMQNALYPIPGKESSSRVVLARIMYQLKQLALKGIENDYFFELINLFHENGMFYVVEAIANLMDKTQLEFFEFLLNINTSDLVCKLNDMEYDIPKVVPVIKASVISCLYQYLSQIDKVRPQRWRAFLDHFTKLYYLCPLSKVEVQLIPGRVYIESDNEENYITSEQPSPPPQEIIEIEEGMQEIQIKEMVPEGSQNGKESPEALSSAENPMQLIPKKAYACSDDKEEVDKQQPSPPSSPQKAKELEERVQQMQIKKVAPEGSHVEKIQNGKKSPETVSSTENPVQLISGKEYVDRSDKEEVDKQQPDPALSSQTLKDIEDQMTQIRIREEPLEESQNVEEAQHGKKSLAAFSCVEKSVQIIPGKAYDDSENKEDVNKQQPDLAPLPQTREVEERNHPIHTIEALLEGSQNISKIKTDKEIREALLFMKRLELQRSSKLLVREEAKTFIEIPLRDFLLRMYNEARVLGMNLTKEQFCVFLDLAEPNYSNINRGKKSKKAHFYLEMIKLAERSYIQEEHFWILHIKHHLYLNEWNTASEVLLFAIGILDSIKVCQVYIDLLTISWASAHIKFVYKSMIKFAQDRQKKSCLRYLQKSYIDYLDNMNFYEELMDYYRYLCSTRVLDPKIHNVMYTNAFQRNHCKPNRDTAEIMQFWSVQYGKEDRRIYLSMMKEVYNKERNKLSNEECITECAKIMTKGMDILENDEEKAKLQSEGFEFLNFLTRSC</sequence>
<name>A0ABD1F446_HYPHA</name>
<comment type="caution">
    <text evidence="2">The sequence shown here is derived from an EMBL/GenBank/DDBJ whole genome shotgun (WGS) entry which is preliminary data.</text>
</comment>
<proteinExistence type="predicted"/>